<dbReference type="InterPro" id="IPR017495">
    <property type="entry name" value="PuhC"/>
</dbReference>
<protein>
    <submittedName>
        <fullName evidence="2">Photosynthetic complex assembly protein PuhC</fullName>
    </submittedName>
</protein>
<keyword evidence="1" id="KW-0812">Transmembrane</keyword>
<dbReference type="RefSeq" id="WP_382177497.1">
    <property type="nucleotide sequence ID" value="NZ_JBHRXX010000009.1"/>
</dbReference>
<name>A0ABV7W908_9BURK</name>
<evidence type="ECO:0000313" key="2">
    <source>
        <dbReference type="EMBL" id="MFC3685748.1"/>
    </source>
</evidence>
<comment type="caution">
    <text evidence="2">The sequence shown here is derived from an EMBL/GenBank/DDBJ whole genome shotgun (WGS) entry which is preliminary data.</text>
</comment>
<reference evidence="3" key="1">
    <citation type="journal article" date="2019" name="Int. J. Syst. Evol. Microbiol.">
        <title>The Global Catalogue of Microorganisms (GCM) 10K type strain sequencing project: providing services to taxonomists for standard genome sequencing and annotation.</title>
        <authorList>
            <consortium name="The Broad Institute Genomics Platform"/>
            <consortium name="The Broad Institute Genome Sequencing Center for Infectious Disease"/>
            <person name="Wu L."/>
            <person name="Ma J."/>
        </authorList>
    </citation>
    <scope>NUCLEOTIDE SEQUENCE [LARGE SCALE GENOMIC DNA]</scope>
    <source>
        <strain evidence="3">KCTC 42501</strain>
    </source>
</reference>
<keyword evidence="1" id="KW-1133">Transmembrane helix</keyword>
<dbReference type="NCBIfam" id="TIGR03054">
    <property type="entry name" value="photo_alph_chp1"/>
    <property type="match status" value="1"/>
</dbReference>
<evidence type="ECO:0000256" key="1">
    <source>
        <dbReference type="SAM" id="Phobius"/>
    </source>
</evidence>
<organism evidence="2 3">
    <name type="scientific">Hydrogenophaga luteola</name>
    <dbReference type="NCBI Taxonomy" id="1591122"/>
    <lineage>
        <taxon>Bacteria</taxon>
        <taxon>Pseudomonadati</taxon>
        <taxon>Pseudomonadota</taxon>
        <taxon>Betaproteobacteria</taxon>
        <taxon>Burkholderiales</taxon>
        <taxon>Comamonadaceae</taxon>
        <taxon>Hydrogenophaga</taxon>
    </lineage>
</organism>
<dbReference type="Proteomes" id="UP001595729">
    <property type="component" value="Unassembled WGS sequence"/>
</dbReference>
<keyword evidence="1" id="KW-0472">Membrane</keyword>
<proteinExistence type="predicted"/>
<accession>A0ABV7W908</accession>
<keyword evidence="3" id="KW-1185">Reference proteome</keyword>
<evidence type="ECO:0000313" key="3">
    <source>
        <dbReference type="Proteomes" id="UP001595729"/>
    </source>
</evidence>
<feature type="transmembrane region" description="Helical" evidence="1">
    <location>
        <begin position="15"/>
        <end position="33"/>
    </location>
</feature>
<gene>
    <name evidence="2" type="primary">puhC</name>
    <name evidence="2" type="ORF">ACFOPI_19255</name>
</gene>
<sequence length="149" mass="16336">MQTHHESPLGQGTPWPIWALGALLLLTLAAVAWQSRIGGGPVAQETASVQWQRSLRFEDRPNGDIAVIDAASQREVARFQGEQGFLRGSLRALARERQRRGLGPQAPFELTGHVDGRVTLRDTATGQRIALESFGPTNSAVFSQLQWAR</sequence>
<dbReference type="EMBL" id="JBHRXX010000009">
    <property type="protein sequence ID" value="MFC3685748.1"/>
    <property type="molecule type" value="Genomic_DNA"/>
</dbReference>